<feature type="transmembrane region" description="Helical" evidence="8">
    <location>
        <begin position="48"/>
        <end position="68"/>
    </location>
</feature>
<sequence length="597" mass="67811">MNQVRAVTLFKSSIGGIEESGMRRSHSYLPGYKWLNRRWNKWSLTKKLVLFYLPLFVLPSIVGLSLLAQNYNAAIRTNAESYSDSITSLTVDKLEATIETYNNVSLHILTSDEIGAILSEPVHNEFEKIELQQQLERSVLPIIGGLDSNRIKGCVFMTDNTTFIIGQDEQEPLSEKGKSNTVTANGAPYWDAVRSGYTTDNDVSAFRLGRVIKDENFRPIGYFYLIVSSNVFRDVLSSAMAGSNTAFFLNGPDRVLLQEQVIQEDTFSEVLRLEQSIDYNEWTLTAEYALNTVYATVYRMSVFAAWLAGGSLVLGLVASYLIRTDIALPIVRLLANMRRGLRGEKPNSLTKFRGAREITQLNETFISVMYEIYNLLGEVKASEERKRQVQLKVLQNQLSPHFIYNTLNTIRWMAMIRKQDHIKEIVDALSNLLRYSIRDTNELVSLEDEINVMREFVKIQQVRHQNFIFQVELEDEVKPYRLLKFLIQPLLENAIVHGLSSIDHSGQIRLEAKAEKGMLSIRVWDNGSGIGQERLYEIQQVMSSGTGSHIGLLSVKERIEMFYGPAYGMNITSERGAGTTVELKLPILKEGWPNEND</sequence>
<evidence type="ECO:0000256" key="5">
    <source>
        <dbReference type="ARBA" id="ARBA00022777"/>
    </source>
</evidence>
<dbReference type="InterPro" id="IPR010559">
    <property type="entry name" value="Sig_transdc_His_kin_internal"/>
</dbReference>
<dbReference type="Pfam" id="PF06580">
    <property type="entry name" value="His_kinase"/>
    <property type="match status" value="1"/>
</dbReference>
<keyword evidence="8" id="KW-0812">Transmembrane</keyword>
<proteinExistence type="predicted"/>
<dbReference type="InterPro" id="IPR050640">
    <property type="entry name" value="Bact_2-comp_sensor_kinase"/>
</dbReference>
<dbReference type="PANTHER" id="PTHR34220:SF7">
    <property type="entry name" value="SENSOR HISTIDINE KINASE YPDA"/>
    <property type="match status" value="1"/>
</dbReference>
<evidence type="ECO:0000256" key="8">
    <source>
        <dbReference type="SAM" id="Phobius"/>
    </source>
</evidence>
<dbReference type="InterPro" id="IPR036890">
    <property type="entry name" value="HATPase_C_sf"/>
</dbReference>
<evidence type="ECO:0000259" key="9">
    <source>
        <dbReference type="PROSITE" id="PS50109"/>
    </source>
</evidence>
<dbReference type="SUPFAM" id="SSF55874">
    <property type="entry name" value="ATPase domain of HSP90 chaperone/DNA topoisomerase II/histidine kinase"/>
    <property type="match status" value="1"/>
</dbReference>
<dbReference type="GO" id="GO:0016020">
    <property type="term" value="C:membrane"/>
    <property type="evidence" value="ECO:0007669"/>
    <property type="project" value="InterPro"/>
</dbReference>
<evidence type="ECO:0000256" key="2">
    <source>
        <dbReference type="ARBA" id="ARBA00012438"/>
    </source>
</evidence>
<accession>A0A5M9X074</accession>
<keyword evidence="8" id="KW-0472">Membrane</keyword>
<dbReference type="PROSITE" id="PS50109">
    <property type="entry name" value="HIS_KIN"/>
    <property type="match status" value="1"/>
</dbReference>
<evidence type="ECO:0000256" key="4">
    <source>
        <dbReference type="ARBA" id="ARBA00022741"/>
    </source>
</evidence>
<keyword evidence="7" id="KW-0902">Two-component regulatory system</keyword>
<keyword evidence="5 10" id="KW-0418">Kinase</keyword>
<evidence type="ECO:0000256" key="3">
    <source>
        <dbReference type="ARBA" id="ARBA00022679"/>
    </source>
</evidence>
<evidence type="ECO:0000313" key="10">
    <source>
        <dbReference type="EMBL" id="KAA8787296.1"/>
    </source>
</evidence>
<keyword evidence="3" id="KW-0808">Transferase</keyword>
<dbReference type="Gene3D" id="3.30.565.10">
    <property type="entry name" value="Histidine kinase-like ATPase, C-terminal domain"/>
    <property type="match status" value="1"/>
</dbReference>
<dbReference type="EC" id="2.7.13.3" evidence="2"/>
<dbReference type="SMART" id="SM00387">
    <property type="entry name" value="HATPase_c"/>
    <property type="match status" value="1"/>
</dbReference>
<dbReference type="Pfam" id="PF02518">
    <property type="entry name" value="HATPase_c"/>
    <property type="match status" value="1"/>
</dbReference>
<comment type="caution">
    <text evidence="10">The sequence shown here is derived from an EMBL/GenBank/DDBJ whole genome shotgun (WGS) entry which is preliminary data.</text>
</comment>
<feature type="transmembrane region" description="Helical" evidence="8">
    <location>
        <begin position="303"/>
        <end position="322"/>
    </location>
</feature>
<dbReference type="InterPro" id="IPR005467">
    <property type="entry name" value="His_kinase_dom"/>
</dbReference>
<protein>
    <recommendedName>
        <fullName evidence="2">histidine kinase</fullName>
        <ecNumber evidence="2">2.7.13.3</ecNumber>
    </recommendedName>
</protein>
<keyword evidence="6" id="KW-0067">ATP-binding</keyword>
<evidence type="ECO:0000256" key="7">
    <source>
        <dbReference type="ARBA" id="ARBA00023012"/>
    </source>
</evidence>
<organism evidence="10 11">
    <name type="scientific">Paenibacillus amylolyticus</name>
    <dbReference type="NCBI Taxonomy" id="1451"/>
    <lineage>
        <taxon>Bacteria</taxon>
        <taxon>Bacillati</taxon>
        <taxon>Bacillota</taxon>
        <taxon>Bacilli</taxon>
        <taxon>Bacillales</taxon>
        <taxon>Paenibacillaceae</taxon>
        <taxon>Paenibacillus</taxon>
    </lineage>
</organism>
<gene>
    <name evidence="10" type="ORF">EC604_26040</name>
</gene>
<dbReference type="GO" id="GO:0005524">
    <property type="term" value="F:ATP binding"/>
    <property type="evidence" value="ECO:0007669"/>
    <property type="project" value="UniProtKB-KW"/>
</dbReference>
<feature type="domain" description="Histidine kinase" evidence="9">
    <location>
        <begin position="483"/>
        <end position="589"/>
    </location>
</feature>
<comment type="catalytic activity">
    <reaction evidence="1">
        <text>ATP + protein L-histidine = ADP + protein N-phospho-L-histidine.</text>
        <dbReference type="EC" id="2.7.13.3"/>
    </reaction>
</comment>
<keyword evidence="4" id="KW-0547">Nucleotide-binding</keyword>
<reference evidence="10 11" key="1">
    <citation type="journal article" date="2019" name="J. Ind. Microbiol. Biotechnol.">
        <title>Paenibacillus amylolyticus 27C64 has a diverse set of carbohydrate-active enzymes and complete pectin deconstruction system.</title>
        <authorList>
            <person name="Keggi C."/>
            <person name="Doran-Peterson J."/>
        </authorList>
    </citation>
    <scope>NUCLEOTIDE SEQUENCE [LARGE SCALE GENOMIC DNA]</scope>
    <source>
        <strain evidence="10 11">27C64</strain>
    </source>
</reference>
<dbReference type="PANTHER" id="PTHR34220">
    <property type="entry name" value="SENSOR HISTIDINE KINASE YPDA"/>
    <property type="match status" value="1"/>
</dbReference>
<dbReference type="InterPro" id="IPR003594">
    <property type="entry name" value="HATPase_dom"/>
</dbReference>
<dbReference type="PRINTS" id="PR00344">
    <property type="entry name" value="BCTRLSENSOR"/>
</dbReference>
<dbReference type="Proteomes" id="UP000323664">
    <property type="component" value="Unassembled WGS sequence"/>
</dbReference>
<evidence type="ECO:0000313" key="11">
    <source>
        <dbReference type="Proteomes" id="UP000323664"/>
    </source>
</evidence>
<evidence type="ECO:0000256" key="6">
    <source>
        <dbReference type="ARBA" id="ARBA00022840"/>
    </source>
</evidence>
<dbReference type="GO" id="GO:0000155">
    <property type="term" value="F:phosphorelay sensor kinase activity"/>
    <property type="evidence" value="ECO:0007669"/>
    <property type="project" value="InterPro"/>
</dbReference>
<evidence type="ECO:0000256" key="1">
    <source>
        <dbReference type="ARBA" id="ARBA00000085"/>
    </source>
</evidence>
<name>A0A5M9X074_PAEAM</name>
<keyword evidence="8" id="KW-1133">Transmembrane helix</keyword>
<dbReference type="EMBL" id="RIAS01000020">
    <property type="protein sequence ID" value="KAA8787296.1"/>
    <property type="molecule type" value="Genomic_DNA"/>
</dbReference>
<dbReference type="InterPro" id="IPR004358">
    <property type="entry name" value="Sig_transdc_His_kin-like_C"/>
</dbReference>
<dbReference type="AlphaFoldDB" id="A0A5M9X074"/>